<dbReference type="Proteomes" id="UP000822688">
    <property type="component" value="Chromosome 7"/>
</dbReference>
<dbReference type="Gene3D" id="3.90.1480.20">
    <property type="entry name" value="Glycosyl transferase family 29"/>
    <property type="match status" value="1"/>
</dbReference>
<keyword evidence="10" id="KW-0325">Glycoprotein</keyword>
<evidence type="ECO:0000256" key="4">
    <source>
        <dbReference type="ARBA" id="ARBA00022679"/>
    </source>
</evidence>
<keyword evidence="9 11" id="KW-0472">Membrane</keyword>
<reference evidence="12" key="1">
    <citation type="submission" date="2020-06" db="EMBL/GenBank/DDBJ databases">
        <title>WGS assembly of Ceratodon purpureus strain R40.</title>
        <authorList>
            <person name="Carey S.B."/>
            <person name="Jenkins J."/>
            <person name="Shu S."/>
            <person name="Lovell J.T."/>
            <person name="Sreedasyam A."/>
            <person name="Maumus F."/>
            <person name="Tiley G.P."/>
            <person name="Fernandez-Pozo N."/>
            <person name="Barry K."/>
            <person name="Chen C."/>
            <person name="Wang M."/>
            <person name="Lipzen A."/>
            <person name="Daum C."/>
            <person name="Saski C.A."/>
            <person name="Payton A.C."/>
            <person name="Mcbreen J.C."/>
            <person name="Conrad R.E."/>
            <person name="Kollar L.M."/>
            <person name="Olsson S."/>
            <person name="Huttunen S."/>
            <person name="Landis J.B."/>
            <person name="Wickett N.J."/>
            <person name="Johnson M.G."/>
            <person name="Rensing S.A."/>
            <person name="Grimwood J."/>
            <person name="Schmutz J."/>
            <person name="Mcdaniel S.F."/>
        </authorList>
    </citation>
    <scope>NUCLEOTIDE SEQUENCE</scope>
    <source>
        <strain evidence="12">R40</strain>
    </source>
</reference>
<comment type="subcellular location">
    <subcellularLocation>
        <location evidence="1">Golgi apparatus membrane</location>
        <topology evidence="1">Single-pass type II membrane protein</topology>
    </subcellularLocation>
</comment>
<evidence type="ECO:0000256" key="3">
    <source>
        <dbReference type="ARBA" id="ARBA00022676"/>
    </source>
</evidence>
<evidence type="ECO:0000256" key="9">
    <source>
        <dbReference type="ARBA" id="ARBA00023136"/>
    </source>
</evidence>
<evidence type="ECO:0000313" key="12">
    <source>
        <dbReference type="EMBL" id="KAG0565927.1"/>
    </source>
</evidence>
<comment type="similarity">
    <text evidence="2">Belongs to the glycosyltransferase 29 family.</text>
</comment>
<dbReference type="InterPro" id="IPR038578">
    <property type="entry name" value="GT29-like_sf"/>
</dbReference>
<protein>
    <submittedName>
        <fullName evidence="12">Uncharacterized protein</fullName>
    </submittedName>
</protein>
<dbReference type="GO" id="GO:0000139">
    <property type="term" value="C:Golgi membrane"/>
    <property type="evidence" value="ECO:0007669"/>
    <property type="project" value="UniProtKB-SubCell"/>
</dbReference>
<evidence type="ECO:0000256" key="11">
    <source>
        <dbReference type="SAM" id="Phobius"/>
    </source>
</evidence>
<dbReference type="GO" id="GO:0008373">
    <property type="term" value="F:sialyltransferase activity"/>
    <property type="evidence" value="ECO:0007669"/>
    <property type="project" value="InterPro"/>
</dbReference>
<keyword evidence="5 11" id="KW-0812">Transmembrane</keyword>
<gene>
    <name evidence="12" type="ORF">KC19_7G024200</name>
</gene>
<comment type="caution">
    <text evidence="12">The sequence shown here is derived from an EMBL/GenBank/DDBJ whole genome shotgun (WGS) entry which is preliminary data.</text>
</comment>
<organism evidence="12 13">
    <name type="scientific">Ceratodon purpureus</name>
    <name type="common">Fire moss</name>
    <name type="synonym">Dicranum purpureum</name>
    <dbReference type="NCBI Taxonomy" id="3225"/>
    <lineage>
        <taxon>Eukaryota</taxon>
        <taxon>Viridiplantae</taxon>
        <taxon>Streptophyta</taxon>
        <taxon>Embryophyta</taxon>
        <taxon>Bryophyta</taxon>
        <taxon>Bryophytina</taxon>
        <taxon>Bryopsida</taxon>
        <taxon>Dicranidae</taxon>
        <taxon>Pseudoditrichales</taxon>
        <taxon>Ditrichaceae</taxon>
        <taxon>Ceratodon</taxon>
    </lineage>
</organism>
<keyword evidence="7 11" id="KW-1133">Transmembrane helix</keyword>
<dbReference type="AlphaFoldDB" id="A0A8T0H5F8"/>
<feature type="transmembrane region" description="Helical" evidence="11">
    <location>
        <begin position="102"/>
        <end position="120"/>
    </location>
</feature>
<dbReference type="PANTHER" id="PTHR46779:SF1">
    <property type="entry name" value="BETA-1,6-GALACTOSYLTRANSFERASE GALT29A"/>
    <property type="match status" value="1"/>
</dbReference>
<keyword evidence="8" id="KW-0333">Golgi apparatus</keyword>
<evidence type="ECO:0000256" key="5">
    <source>
        <dbReference type="ARBA" id="ARBA00022692"/>
    </source>
</evidence>
<evidence type="ECO:0000256" key="6">
    <source>
        <dbReference type="ARBA" id="ARBA00022968"/>
    </source>
</evidence>
<proteinExistence type="inferred from homology"/>
<evidence type="ECO:0000256" key="7">
    <source>
        <dbReference type="ARBA" id="ARBA00022989"/>
    </source>
</evidence>
<evidence type="ECO:0000256" key="1">
    <source>
        <dbReference type="ARBA" id="ARBA00004323"/>
    </source>
</evidence>
<keyword evidence="4" id="KW-0808">Transferase</keyword>
<dbReference type="InterPro" id="IPR001675">
    <property type="entry name" value="Glyco_trans_29"/>
</dbReference>
<sequence length="496" mass="56300">MGRPVTYIKCMADVRYGRLHWARRLRFWESGVSGHVVDLSRHVVQLQLESWSCTIVAIAMPKVMIGYDHLPCIYLGMAFQWRDSLKWINMGESSVKYFRLRVHHLLTVVVLALVSIAALFTDITTTSRLPGPEDGRFKPLGPARLSRPWHGRMVNESEFMAFVESEDDAEHEKDLIKEVLQGNQLDPRGGHRGRAARRPSRLPSPHYAPFWPEFRAMLRARVDMKRYDPKVMQSLVATIKVPIERHRQKALKPGLRRAAQRRYASCAVVGNSGILLNSTYGEAIDAHEAVVRLNNARAKGFETHVGRKTTIAFMNSNILHKCARRVRCYCQAYGGDDGDNDDVAIVMYVSQVQHLMDVAMCRPAHAAPLLVTDPRFDALTARIAKWYSVREFVECTGKGVSEWPWVGGFHYSSGMQAVMLALGICEEVDLYGFGKANGTKHHYHTAQPQELHIHDYAAEYIFYDELAVPSSQEAIPFLRDAGIRHPRVRVFGHEQL</sequence>
<evidence type="ECO:0000256" key="2">
    <source>
        <dbReference type="ARBA" id="ARBA00006003"/>
    </source>
</evidence>
<name>A0A8T0H5F8_CERPU</name>
<dbReference type="Pfam" id="PF00777">
    <property type="entry name" value="Glyco_transf_29"/>
    <property type="match status" value="1"/>
</dbReference>
<keyword evidence="3" id="KW-0328">Glycosyltransferase</keyword>
<keyword evidence="13" id="KW-1185">Reference proteome</keyword>
<dbReference type="CDD" id="cd19952">
    <property type="entry name" value="GT29"/>
    <property type="match status" value="1"/>
</dbReference>
<keyword evidence="6" id="KW-0735">Signal-anchor</keyword>
<evidence type="ECO:0000256" key="8">
    <source>
        <dbReference type="ARBA" id="ARBA00023034"/>
    </source>
</evidence>
<dbReference type="EMBL" id="CM026428">
    <property type="protein sequence ID" value="KAG0565927.1"/>
    <property type="molecule type" value="Genomic_DNA"/>
</dbReference>
<dbReference type="PANTHER" id="PTHR46779">
    <property type="entry name" value="BETA-1,6-GALACTOSYLTRANSFERASE GALT29A"/>
    <property type="match status" value="1"/>
</dbReference>
<evidence type="ECO:0000256" key="10">
    <source>
        <dbReference type="ARBA" id="ARBA00023180"/>
    </source>
</evidence>
<evidence type="ECO:0000313" key="13">
    <source>
        <dbReference type="Proteomes" id="UP000822688"/>
    </source>
</evidence>
<accession>A0A8T0H5F8</accession>